<accession>A0A7R9I4Q5</accession>
<dbReference type="AlphaFoldDB" id="A0A7R9I4Q5"/>
<dbReference type="Gene3D" id="3.60.40.10">
    <property type="entry name" value="PPM-type phosphatase domain"/>
    <property type="match status" value="1"/>
</dbReference>
<organism evidence="2">
    <name type="scientific">Timema bartmani</name>
    <dbReference type="NCBI Taxonomy" id="61472"/>
    <lineage>
        <taxon>Eukaryota</taxon>
        <taxon>Metazoa</taxon>
        <taxon>Ecdysozoa</taxon>
        <taxon>Arthropoda</taxon>
        <taxon>Hexapoda</taxon>
        <taxon>Insecta</taxon>
        <taxon>Pterygota</taxon>
        <taxon>Neoptera</taxon>
        <taxon>Polyneoptera</taxon>
        <taxon>Phasmatodea</taxon>
        <taxon>Timematodea</taxon>
        <taxon>Timematoidea</taxon>
        <taxon>Timematidae</taxon>
        <taxon>Timema</taxon>
    </lineage>
</organism>
<proteinExistence type="predicted"/>
<reference evidence="2" key="1">
    <citation type="submission" date="2020-11" db="EMBL/GenBank/DDBJ databases">
        <authorList>
            <person name="Tran Van P."/>
        </authorList>
    </citation>
    <scope>NUCLEOTIDE SEQUENCE</scope>
</reference>
<dbReference type="InterPro" id="IPR001932">
    <property type="entry name" value="PPM-type_phosphatase-like_dom"/>
</dbReference>
<dbReference type="SUPFAM" id="SSF81606">
    <property type="entry name" value="PP2C-like"/>
    <property type="match status" value="1"/>
</dbReference>
<protein>
    <recommendedName>
        <fullName evidence="1">PPM-type phosphatase domain-containing protein</fullName>
    </recommendedName>
</protein>
<gene>
    <name evidence="2" type="ORF">TBIB3V08_LOCUS8810</name>
</gene>
<feature type="domain" description="PPM-type phosphatase" evidence="1">
    <location>
        <begin position="1"/>
        <end position="190"/>
    </location>
</feature>
<dbReference type="InterPro" id="IPR036457">
    <property type="entry name" value="PPM-type-like_dom_sf"/>
</dbReference>
<evidence type="ECO:0000259" key="1">
    <source>
        <dbReference type="PROSITE" id="PS51746"/>
    </source>
</evidence>
<dbReference type="EMBL" id="OD568049">
    <property type="protein sequence ID" value="CAD7446480.1"/>
    <property type="molecule type" value="Genomic_DNA"/>
</dbReference>
<dbReference type="Pfam" id="PF00481">
    <property type="entry name" value="PP2C"/>
    <property type="match status" value="1"/>
</dbReference>
<name>A0A7R9I4Q5_9NEOP</name>
<dbReference type="PROSITE" id="PS51746">
    <property type="entry name" value="PPM_2"/>
    <property type="match status" value="1"/>
</dbReference>
<evidence type="ECO:0000313" key="2">
    <source>
        <dbReference type="EMBL" id="CAD7446480.1"/>
    </source>
</evidence>
<sequence>MNHAPTTGPSQLAVTTPVHTLPVKLCNIPQLNKQHQLIKSSKFLIILCGYLQRDLEYKPYVTAEPDVKTVTLNGSEDFLILGCDGLWDFVSENEVLYAIYQQIRDAPGNSHKKYIHTTAVLHLILKLRENQFSSYRYIIMPPHFTPPSLSDTSIVQGVFPASKPPVLSDVEPCLRPPARCDGHPWLSTPS</sequence>